<feature type="region of interest" description="Disordered" evidence="1">
    <location>
        <begin position="28"/>
        <end position="47"/>
    </location>
</feature>
<keyword evidence="2" id="KW-0732">Signal</keyword>
<evidence type="ECO:0000313" key="5">
    <source>
        <dbReference type="Proteomes" id="UP000570678"/>
    </source>
</evidence>
<reference evidence="4 5" key="1">
    <citation type="submission" date="2020-04" db="EMBL/GenBank/DDBJ databases">
        <title>MicrobeNet Type strains.</title>
        <authorList>
            <person name="Nicholson A.C."/>
        </authorList>
    </citation>
    <scope>NUCLEOTIDE SEQUENCE [LARGE SCALE GENOMIC DNA]</scope>
    <source>
        <strain evidence="4 5">JCM 3332</strain>
    </source>
</reference>
<feature type="chain" id="PRO_5039387258" evidence="2">
    <location>
        <begin position="24"/>
        <end position="136"/>
    </location>
</feature>
<dbReference type="PANTHER" id="PTHR36507:SF1">
    <property type="entry name" value="BLL1555 PROTEIN"/>
    <property type="match status" value="1"/>
</dbReference>
<keyword evidence="5" id="KW-1185">Reference proteome</keyword>
<dbReference type="InterPro" id="IPR028096">
    <property type="entry name" value="EfeO_Cupredoxin"/>
</dbReference>
<protein>
    <submittedName>
        <fullName evidence="4">Copper-binding protein</fullName>
    </submittedName>
</protein>
<dbReference type="InterPro" id="IPR008972">
    <property type="entry name" value="Cupredoxin"/>
</dbReference>
<accession>A0A846Y9W6</accession>
<evidence type="ECO:0000256" key="1">
    <source>
        <dbReference type="SAM" id="MobiDB-lite"/>
    </source>
</evidence>
<dbReference type="AlphaFoldDB" id="A0A846Y9W6"/>
<proteinExistence type="predicted"/>
<dbReference type="Gene3D" id="2.60.40.420">
    <property type="entry name" value="Cupredoxins - blue copper proteins"/>
    <property type="match status" value="1"/>
</dbReference>
<dbReference type="Proteomes" id="UP000570678">
    <property type="component" value="Unassembled WGS sequence"/>
</dbReference>
<feature type="signal peptide" evidence="2">
    <location>
        <begin position="1"/>
        <end position="23"/>
    </location>
</feature>
<dbReference type="Pfam" id="PF13473">
    <property type="entry name" value="Cupredoxin_1"/>
    <property type="match status" value="1"/>
</dbReference>
<dbReference type="PROSITE" id="PS51257">
    <property type="entry name" value="PROKAR_LIPOPROTEIN"/>
    <property type="match status" value="1"/>
</dbReference>
<comment type="caution">
    <text evidence="4">The sequence shown here is derived from an EMBL/GenBank/DDBJ whole genome shotgun (WGS) entry which is preliminary data.</text>
</comment>
<sequence length="136" mass="14243">MPRPHRAVSAAVAGLSLVAALLAGCGSDESAPSRSDTSVTGAAENTENAEATVTVFVEEDAFSPAEITITAGDTVSWHFDGDIPHGVQGIGDKAMGLNSPLFEVGNWSYTFTSPGEYRYLCPIHPDMRGTITVEEA</sequence>
<organism evidence="4 5">
    <name type="scientific">Nocardia flavorosea</name>
    <dbReference type="NCBI Taxonomy" id="53429"/>
    <lineage>
        <taxon>Bacteria</taxon>
        <taxon>Bacillati</taxon>
        <taxon>Actinomycetota</taxon>
        <taxon>Actinomycetes</taxon>
        <taxon>Mycobacteriales</taxon>
        <taxon>Nocardiaceae</taxon>
        <taxon>Nocardia</taxon>
    </lineage>
</organism>
<evidence type="ECO:0000313" key="4">
    <source>
        <dbReference type="EMBL" id="NKY55647.1"/>
    </source>
</evidence>
<gene>
    <name evidence="4" type="ORF">HGA15_05600</name>
</gene>
<name>A0A846Y9W6_9NOCA</name>
<dbReference type="EMBL" id="JAAXOT010000002">
    <property type="protein sequence ID" value="NKY55647.1"/>
    <property type="molecule type" value="Genomic_DNA"/>
</dbReference>
<dbReference type="PANTHER" id="PTHR36507">
    <property type="entry name" value="BLL1555 PROTEIN"/>
    <property type="match status" value="1"/>
</dbReference>
<feature type="domain" description="EfeO-type cupredoxin-like" evidence="3">
    <location>
        <begin position="42"/>
        <end position="133"/>
    </location>
</feature>
<evidence type="ECO:0000259" key="3">
    <source>
        <dbReference type="Pfam" id="PF13473"/>
    </source>
</evidence>
<dbReference type="InterPro" id="IPR052721">
    <property type="entry name" value="ET_Amicyanin"/>
</dbReference>
<dbReference type="RefSeq" id="WP_062973485.1">
    <property type="nucleotide sequence ID" value="NZ_JAAXOT010000002.1"/>
</dbReference>
<evidence type="ECO:0000256" key="2">
    <source>
        <dbReference type="SAM" id="SignalP"/>
    </source>
</evidence>
<dbReference type="SUPFAM" id="SSF49503">
    <property type="entry name" value="Cupredoxins"/>
    <property type="match status" value="1"/>
</dbReference>